<dbReference type="SUPFAM" id="SSF50370">
    <property type="entry name" value="Ricin B-like lectins"/>
    <property type="match status" value="1"/>
</dbReference>
<feature type="compositionally biased region" description="Pro residues" evidence="1">
    <location>
        <begin position="274"/>
        <end position="283"/>
    </location>
</feature>
<reference evidence="3 4" key="1">
    <citation type="submission" date="2023-07" db="EMBL/GenBank/DDBJ databases">
        <title>Sequencing the genomes of 1000 actinobacteria strains.</title>
        <authorList>
            <person name="Klenk H.-P."/>
        </authorList>
    </citation>
    <scope>NUCLEOTIDE SEQUENCE [LARGE SCALE GENOMIC DNA]</scope>
    <source>
        <strain evidence="3 4">DSM 44711</strain>
    </source>
</reference>
<dbReference type="RefSeq" id="WP_310409204.1">
    <property type="nucleotide sequence ID" value="NZ_JAVDYC010000001.1"/>
</dbReference>
<dbReference type="InterPro" id="IPR001938">
    <property type="entry name" value="Thaumatin"/>
</dbReference>
<dbReference type="SUPFAM" id="SSF49870">
    <property type="entry name" value="Osmotin, thaumatin-like protein"/>
    <property type="match status" value="1"/>
</dbReference>
<dbReference type="Gene3D" id="2.60.110.10">
    <property type="entry name" value="Thaumatin"/>
    <property type="match status" value="1"/>
</dbReference>
<dbReference type="PROSITE" id="PS50231">
    <property type="entry name" value="RICIN_B_LECTIN"/>
    <property type="match status" value="1"/>
</dbReference>
<protein>
    <recommendedName>
        <fullName evidence="2">Ricin B lectin domain-containing protein</fullName>
    </recommendedName>
</protein>
<dbReference type="InterPro" id="IPR000772">
    <property type="entry name" value="Ricin_B_lectin"/>
</dbReference>
<dbReference type="SMART" id="SM00205">
    <property type="entry name" value="THN"/>
    <property type="match status" value="1"/>
</dbReference>
<dbReference type="Proteomes" id="UP001183629">
    <property type="component" value="Unassembled WGS sequence"/>
</dbReference>
<dbReference type="AlphaFoldDB" id="A0AAE3ZMK7"/>
<proteinExistence type="predicted"/>
<feature type="region of interest" description="Disordered" evidence="1">
    <location>
        <begin position="269"/>
        <end position="312"/>
    </location>
</feature>
<feature type="compositionally biased region" description="Low complexity" evidence="1">
    <location>
        <begin position="284"/>
        <end position="296"/>
    </location>
</feature>
<dbReference type="InterPro" id="IPR037176">
    <property type="entry name" value="Osmotin/thaumatin-like_sf"/>
</dbReference>
<dbReference type="PROSITE" id="PS51367">
    <property type="entry name" value="THAUMATIN_2"/>
    <property type="match status" value="1"/>
</dbReference>
<dbReference type="EMBL" id="JAVDYC010000001">
    <property type="protein sequence ID" value="MDR7320625.1"/>
    <property type="molecule type" value="Genomic_DNA"/>
</dbReference>
<evidence type="ECO:0000259" key="2">
    <source>
        <dbReference type="SMART" id="SM00458"/>
    </source>
</evidence>
<organism evidence="3 4">
    <name type="scientific">Catenuloplanes niger</name>
    <dbReference type="NCBI Taxonomy" id="587534"/>
    <lineage>
        <taxon>Bacteria</taxon>
        <taxon>Bacillati</taxon>
        <taxon>Actinomycetota</taxon>
        <taxon>Actinomycetes</taxon>
        <taxon>Micromonosporales</taxon>
        <taxon>Micromonosporaceae</taxon>
        <taxon>Catenuloplanes</taxon>
    </lineage>
</organism>
<dbReference type="Gene3D" id="2.80.10.50">
    <property type="match status" value="2"/>
</dbReference>
<dbReference type="PANTHER" id="PTHR31013">
    <property type="entry name" value="THAUMATIN FAMILY PROTEIN-RELATED"/>
    <property type="match status" value="1"/>
</dbReference>
<sequence length="437" mass="45902">MPGRDFSFAGRSSLAAVLTAVAVLLLVASMQIAGLTDGFTGETKAAAAANHTVTFVNDSGEKLWIGSTVNADGSQNFGSLPVLEPGQRATIEIPENSGPGHWRGKFFARQGCAGEPGSTFHCAVGDCGNAADHCAINSEQPVSLAEFNFDPSDALTAVWYNISYVNAVSLPVTITPTGGAAPQEGSQHCGVAGCAKPFLPSCPAANLVRDDQGRAVNCVNPNRDAETDYSRAVAGVCPKAYSWSKMDAMAGNQTMFECDECTGFTVTFHGNGTTPPPAGPVEQPPQQIQQQEAPQAEPAPPAQRGAADPSTGGTLVSNWNGKCLDVPNADFADGVPLQIWDCNGTDAQRWAFSGGTLMTRDNLCVDVAWGSRDSGAAVQLARCSGNPAQQWVLTEAGDVVNPQADKCLDIKDWFPENGARLQIWDCAGSVNQKWHRA</sequence>
<evidence type="ECO:0000313" key="4">
    <source>
        <dbReference type="Proteomes" id="UP001183629"/>
    </source>
</evidence>
<keyword evidence="4" id="KW-1185">Reference proteome</keyword>
<comment type="caution">
    <text evidence="3">The sequence shown here is derived from an EMBL/GenBank/DDBJ whole genome shotgun (WGS) entry which is preliminary data.</text>
</comment>
<name>A0AAE3ZMK7_9ACTN</name>
<dbReference type="SMART" id="SM00458">
    <property type="entry name" value="RICIN"/>
    <property type="match status" value="1"/>
</dbReference>
<feature type="domain" description="Ricin B lectin" evidence="2">
    <location>
        <begin position="310"/>
        <end position="437"/>
    </location>
</feature>
<gene>
    <name evidence="3" type="ORF">J2S44_000875</name>
</gene>
<evidence type="ECO:0000313" key="3">
    <source>
        <dbReference type="EMBL" id="MDR7320625.1"/>
    </source>
</evidence>
<dbReference type="Pfam" id="PF00314">
    <property type="entry name" value="Thaumatin"/>
    <property type="match status" value="1"/>
</dbReference>
<dbReference type="PANTHER" id="PTHR31013:SF12">
    <property type="entry name" value="PATHOGENESIS-RELATED PROTEIN 5-LIKE"/>
    <property type="match status" value="1"/>
</dbReference>
<accession>A0AAE3ZMK7</accession>
<dbReference type="Pfam" id="PF00652">
    <property type="entry name" value="Ricin_B_lectin"/>
    <property type="match status" value="1"/>
</dbReference>
<dbReference type="InterPro" id="IPR035992">
    <property type="entry name" value="Ricin_B-like_lectins"/>
</dbReference>
<evidence type="ECO:0000256" key="1">
    <source>
        <dbReference type="SAM" id="MobiDB-lite"/>
    </source>
</evidence>